<evidence type="ECO:0000313" key="2">
    <source>
        <dbReference type="EMBL" id="ACD11946.1"/>
    </source>
</evidence>
<dbReference type="FunFam" id="1.10.340.70:FF:000001">
    <property type="entry name" value="Retrovirus-related Pol polyprotein from transposon gypsy-like Protein"/>
    <property type="match status" value="1"/>
</dbReference>
<reference evidence="2" key="1">
    <citation type="submission" date="2007-10" db="EMBL/GenBank/DDBJ databases">
        <title>Classification and functional annotation of ESTs from venom glands of Isometrus maculatus.</title>
        <authorList>
            <person name="Li W."/>
            <person name="Ma Y."/>
            <person name="Zhao R."/>
            <person name="Cao Z."/>
        </authorList>
    </citation>
    <scope>NUCLEOTIDE SEQUENCE</scope>
    <source>
        <tissue evidence="2">Venom gland</tissue>
    </source>
</reference>
<dbReference type="Pfam" id="PF17921">
    <property type="entry name" value="Integrase_H2C2"/>
    <property type="match status" value="1"/>
</dbReference>
<organism evidence="2">
    <name type="scientific">Isometrus maculatus</name>
    <name type="common">Lesser brown scorpion</name>
    <name type="synonym">Scorpio maculatus</name>
    <dbReference type="NCBI Taxonomy" id="497827"/>
    <lineage>
        <taxon>Eukaryota</taxon>
        <taxon>Metazoa</taxon>
        <taxon>Ecdysozoa</taxon>
        <taxon>Arthropoda</taxon>
        <taxon>Chelicerata</taxon>
        <taxon>Arachnida</taxon>
        <taxon>Scorpiones</taxon>
        <taxon>Buthida</taxon>
        <taxon>Buthoidea</taxon>
        <taxon>Buthidae</taxon>
        <taxon>Isometrus</taxon>
    </lineage>
</organism>
<protein>
    <recommendedName>
        <fullName evidence="1">Integrase zinc-binding domain-containing protein</fullName>
    </recommendedName>
</protein>
<sequence>MARENCFYQDIFNYIVHGNTHPEATDSEKSELLKEAIQYTVIQGNLYRTFPSACKKLHLVLSKQANQKNAIFENHINNDKHLSIKETCLNARKKYHWKNMDNDIIDFIKQCPECNENKGSLPVKTKVQQYEYLDRVWKLVEIMVIGPLIYQNSKVYLFRLAD</sequence>
<dbReference type="InterPro" id="IPR041588">
    <property type="entry name" value="Integrase_H2C2"/>
</dbReference>
<proteinExistence type="evidence at transcript level"/>
<evidence type="ECO:0000259" key="1">
    <source>
        <dbReference type="Pfam" id="PF17921"/>
    </source>
</evidence>
<feature type="domain" description="Integrase zinc-binding" evidence="1">
    <location>
        <begin position="68"/>
        <end position="119"/>
    </location>
</feature>
<dbReference type="Gene3D" id="1.10.340.70">
    <property type="match status" value="1"/>
</dbReference>
<accession>A0A0U1SA99</accession>
<feature type="non-terminal residue" evidence="2">
    <location>
        <position position="162"/>
    </location>
</feature>
<name>A0A0U1SA99_ISOMC</name>
<dbReference type="AlphaFoldDB" id="A0A0U1SA99"/>
<dbReference type="EMBL" id="EU252380">
    <property type="protein sequence ID" value="ACD11946.1"/>
    <property type="molecule type" value="mRNA"/>
</dbReference>